<comment type="subunit">
    <text evidence="2">Homodimer.</text>
</comment>
<comment type="caution">
    <text evidence="6">The sequence shown here is derived from an EMBL/GenBank/DDBJ whole genome shotgun (WGS) entry which is preliminary data.</text>
</comment>
<dbReference type="PANTHER" id="PTHR43322:SF5">
    <property type="entry name" value="1-DEOXY-D-XYLULOSE-5-PHOSPHATE SYNTHASE, CHLOROPLASTIC"/>
    <property type="match status" value="1"/>
</dbReference>
<keyword evidence="4" id="KW-0460">Magnesium</keyword>
<dbReference type="Gene3D" id="3.40.50.970">
    <property type="match status" value="1"/>
</dbReference>
<dbReference type="GO" id="GO:0008661">
    <property type="term" value="F:1-deoxy-D-xylulose-5-phosphate synthase activity"/>
    <property type="evidence" value="ECO:0007669"/>
    <property type="project" value="InterPro"/>
</dbReference>
<accession>T0ZZI3</accession>
<dbReference type="InterPro" id="IPR005477">
    <property type="entry name" value="Dxylulose-5-P_synthase"/>
</dbReference>
<reference evidence="6" key="1">
    <citation type="submission" date="2013-08" db="EMBL/GenBank/DDBJ databases">
        <authorList>
            <person name="Mendez C."/>
            <person name="Richter M."/>
            <person name="Ferrer M."/>
            <person name="Sanchez J."/>
        </authorList>
    </citation>
    <scope>NUCLEOTIDE SEQUENCE</scope>
</reference>
<organism evidence="6">
    <name type="scientific">mine drainage metagenome</name>
    <dbReference type="NCBI Taxonomy" id="410659"/>
    <lineage>
        <taxon>unclassified sequences</taxon>
        <taxon>metagenomes</taxon>
        <taxon>ecological metagenomes</taxon>
    </lineage>
</organism>
<sequence>MSISENVGALSTMLARITSDPRWSGLREKTEDAMKGIPVIGNQVAKFARAAHDSMVGMISQPGIWFEEMGLHYVGPIDGHDLPLLLETLSRLRNHPGAVLLHVITVKGKGYAPAENNPVKFHGVTPFDIKTGEFIKKPSSRPTYTKVFSQTMLDLAE</sequence>
<dbReference type="AlphaFoldDB" id="T0ZZI3"/>
<dbReference type="InterPro" id="IPR029061">
    <property type="entry name" value="THDP-binding"/>
</dbReference>
<name>T0ZZI3_9ZZZZ</name>
<gene>
    <name evidence="6" type="ORF">B1A_12292</name>
</gene>
<proteinExistence type="predicted"/>
<keyword evidence="3" id="KW-0808">Transferase</keyword>
<comment type="cofactor">
    <cofactor evidence="1">
        <name>Mg(2+)</name>
        <dbReference type="ChEBI" id="CHEBI:18420"/>
    </cofactor>
</comment>
<dbReference type="EMBL" id="AUZX01008910">
    <property type="protein sequence ID" value="EQD53676.1"/>
    <property type="molecule type" value="Genomic_DNA"/>
</dbReference>
<evidence type="ECO:0000256" key="2">
    <source>
        <dbReference type="ARBA" id="ARBA00011738"/>
    </source>
</evidence>
<evidence type="ECO:0000313" key="6">
    <source>
        <dbReference type="EMBL" id="EQD53676.1"/>
    </source>
</evidence>
<evidence type="ECO:0000256" key="5">
    <source>
        <dbReference type="ARBA" id="ARBA00023052"/>
    </source>
</evidence>
<dbReference type="GO" id="GO:0019288">
    <property type="term" value="P:isopentenyl diphosphate biosynthetic process, methylerythritol 4-phosphate pathway"/>
    <property type="evidence" value="ECO:0007669"/>
    <property type="project" value="TreeGrafter"/>
</dbReference>
<evidence type="ECO:0000256" key="1">
    <source>
        <dbReference type="ARBA" id="ARBA00001946"/>
    </source>
</evidence>
<dbReference type="SUPFAM" id="SSF52518">
    <property type="entry name" value="Thiamin diphosphate-binding fold (THDP-binding)"/>
    <property type="match status" value="1"/>
</dbReference>
<reference evidence="6" key="2">
    <citation type="journal article" date="2014" name="ISME J.">
        <title>Microbial stratification in low pH oxic and suboxic macroscopic growths along an acid mine drainage.</title>
        <authorList>
            <person name="Mendez-Garcia C."/>
            <person name="Mesa V."/>
            <person name="Sprenger R.R."/>
            <person name="Richter M."/>
            <person name="Diez M.S."/>
            <person name="Solano J."/>
            <person name="Bargiela R."/>
            <person name="Golyshina O.V."/>
            <person name="Manteca A."/>
            <person name="Ramos J.L."/>
            <person name="Gallego J.R."/>
            <person name="Llorente I."/>
            <person name="Martins Dos Santos V.A."/>
            <person name="Jensen O.N."/>
            <person name="Pelaez A.I."/>
            <person name="Sanchez J."/>
            <person name="Ferrer M."/>
        </authorList>
    </citation>
    <scope>NUCLEOTIDE SEQUENCE</scope>
</reference>
<evidence type="ECO:0000256" key="4">
    <source>
        <dbReference type="ARBA" id="ARBA00022842"/>
    </source>
</evidence>
<dbReference type="Pfam" id="PF13292">
    <property type="entry name" value="DXP_synthase_N"/>
    <property type="match status" value="1"/>
</dbReference>
<feature type="non-terminal residue" evidence="6">
    <location>
        <position position="157"/>
    </location>
</feature>
<dbReference type="GO" id="GO:0005829">
    <property type="term" value="C:cytosol"/>
    <property type="evidence" value="ECO:0007669"/>
    <property type="project" value="TreeGrafter"/>
</dbReference>
<keyword evidence="5" id="KW-0786">Thiamine pyrophosphate</keyword>
<evidence type="ECO:0000256" key="3">
    <source>
        <dbReference type="ARBA" id="ARBA00022679"/>
    </source>
</evidence>
<dbReference type="GO" id="GO:0016114">
    <property type="term" value="P:terpenoid biosynthetic process"/>
    <property type="evidence" value="ECO:0007669"/>
    <property type="project" value="InterPro"/>
</dbReference>
<protein>
    <submittedName>
        <fullName evidence="6">1-deoxy-D-xylulose-5-phosphate synthase</fullName>
    </submittedName>
</protein>
<dbReference type="PANTHER" id="PTHR43322">
    <property type="entry name" value="1-D-DEOXYXYLULOSE 5-PHOSPHATE SYNTHASE-RELATED"/>
    <property type="match status" value="1"/>
</dbReference>